<dbReference type="AlphaFoldDB" id="A0A914DZ89"/>
<accession>A0A914DZ89</accession>
<proteinExistence type="predicted"/>
<evidence type="ECO:0000313" key="2">
    <source>
        <dbReference type="WBParaSite" id="ACRNAN_scaffold4705.g11378.t1"/>
    </source>
</evidence>
<protein>
    <submittedName>
        <fullName evidence="2">C-type lectin domain-containing protein</fullName>
    </submittedName>
</protein>
<dbReference type="SUPFAM" id="SSF51445">
    <property type="entry name" value="(Trans)glycosidases"/>
    <property type="match status" value="1"/>
</dbReference>
<dbReference type="Proteomes" id="UP000887540">
    <property type="component" value="Unplaced"/>
</dbReference>
<organism evidence="1 2">
    <name type="scientific">Acrobeloides nanus</name>
    <dbReference type="NCBI Taxonomy" id="290746"/>
    <lineage>
        <taxon>Eukaryota</taxon>
        <taxon>Metazoa</taxon>
        <taxon>Ecdysozoa</taxon>
        <taxon>Nematoda</taxon>
        <taxon>Chromadorea</taxon>
        <taxon>Rhabditida</taxon>
        <taxon>Tylenchina</taxon>
        <taxon>Cephalobomorpha</taxon>
        <taxon>Cephaloboidea</taxon>
        <taxon>Cephalobidae</taxon>
        <taxon>Acrobeloides</taxon>
    </lineage>
</organism>
<name>A0A914DZ89_9BILA</name>
<dbReference type="WBParaSite" id="ACRNAN_scaffold4705.g11378.t1">
    <property type="protein sequence ID" value="ACRNAN_scaffold4705.g11378.t1"/>
    <property type="gene ID" value="ACRNAN_scaffold4705.g11378"/>
</dbReference>
<dbReference type="PANTHER" id="PTHR23208:SF36">
    <property type="entry name" value="LYSOZYME-RELATED"/>
    <property type="match status" value="1"/>
</dbReference>
<reference evidence="2" key="1">
    <citation type="submission" date="2022-11" db="UniProtKB">
        <authorList>
            <consortium name="WormBaseParasite"/>
        </authorList>
    </citation>
    <scope>IDENTIFICATION</scope>
</reference>
<dbReference type="InterPro" id="IPR017853">
    <property type="entry name" value="GH"/>
</dbReference>
<evidence type="ECO:0000313" key="1">
    <source>
        <dbReference type="Proteomes" id="UP000887540"/>
    </source>
</evidence>
<dbReference type="GO" id="GO:0007165">
    <property type="term" value="P:signal transduction"/>
    <property type="evidence" value="ECO:0007669"/>
    <property type="project" value="TreeGrafter"/>
</dbReference>
<keyword evidence="1" id="KW-1185">Reference proteome</keyword>
<dbReference type="PANTHER" id="PTHR23208">
    <property type="entry name" value="LYSOZYME PROTEIN"/>
    <property type="match status" value="1"/>
</dbReference>
<sequence length="219" mass="25155">MFSQIYSSEGEFEEIGVQNILNATYAGLYSDTYITPCRNVNNTCKNGLTSGRDQAIEILNRLANDNILAFLALKIQEYKNWPKDQVANQQFILDFTNTIWEAYNNETFNSGVAIVTSYNDWINIVGPSWTGASGMDLDWVYWNGKQDLTTGWVPFGGWTAPCFHQYAGNIVTNNCTGGVPINYYYYGNCYCTDAVCYNEFHKRRMITFRNRTQKFARYH</sequence>
<dbReference type="Gene3D" id="3.20.20.80">
    <property type="entry name" value="Glycosidases"/>
    <property type="match status" value="1"/>
</dbReference>
<dbReference type="InterPro" id="IPR051595">
    <property type="entry name" value="GH25_Enzymes"/>
</dbReference>
<dbReference type="GO" id="GO:0045087">
    <property type="term" value="P:innate immune response"/>
    <property type="evidence" value="ECO:0007669"/>
    <property type="project" value="TreeGrafter"/>
</dbReference>